<keyword evidence="6 14" id="KW-0812">Transmembrane</keyword>
<feature type="transmembrane region" description="Helical" evidence="14">
    <location>
        <begin position="21"/>
        <end position="44"/>
    </location>
</feature>
<dbReference type="GO" id="GO:0071555">
    <property type="term" value="P:cell wall organization"/>
    <property type="evidence" value="ECO:0007669"/>
    <property type="project" value="UniProtKB-KW"/>
</dbReference>
<dbReference type="GO" id="GO:0046677">
    <property type="term" value="P:response to antibiotic"/>
    <property type="evidence" value="ECO:0007669"/>
    <property type="project" value="UniProtKB-UniRule"/>
</dbReference>
<comment type="subcellular location">
    <subcellularLocation>
        <location evidence="1 14">Cell membrane</location>
        <topology evidence="1 14">Multi-pass membrane protein</topology>
    </subcellularLocation>
</comment>
<dbReference type="GO" id="GO:0050380">
    <property type="term" value="F:undecaprenyl-diphosphatase activity"/>
    <property type="evidence" value="ECO:0007669"/>
    <property type="project" value="UniProtKB-UniRule"/>
</dbReference>
<reference evidence="15" key="2">
    <citation type="submission" date="2003-12" db="EMBL/GenBank/DDBJ databases">
        <title>Monterey Bay Coastal Ocean Microbial Observatory environmental clone sequencing.</title>
        <authorList>
            <person name="DeLong E.F."/>
        </authorList>
    </citation>
    <scope>NUCLEOTIDE SEQUENCE</scope>
</reference>
<feature type="transmembrane region" description="Helical" evidence="14">
    <location>
        <begin position="192"/>
        <end position="211"/>
    </location>
</feature>
<sequence length="269" mass="30291">MIYFCISVMQCLKSMLSSIEILILAAIQGISEFLPVSSVAHLVLVSKYYAFNNQNLLIDICLHLGSLIAIIFYFRKDLFNFIQNKTFLIKILISTIPIIPVGYILYQTGLINHLRSLEIIGWTSLIFSLLLYVSDKVKITKKIDTEFNNKSAIIIGLFQVIALIPGVSRTGITITSGRLLGFNRFDSAKISFFLSIPTLAAASLLGIYNIYKVGSAELNFLAIIAVIFSFIFSYFTIVVFLGYIKKFSLNIFVIYRILLSLLLLFIAYL</sequence>
<keyword evidence="14" id="KW-0961">Cell wall biogenesis/degradation</keyword>
<comment type="catalytic activity">
    <reaction evidence="13 14">
        <text>di-trans,octa-cis-undecaprenyl diphosphate + H2O = di-trans,octa-cis-undecaprenyl phosphate + phosphate + H(+)</text>
        <dbReference type="Rhea" id="RHEA:28094"/>
        <dbReference type="ChEBI" id="CHEBI:15377"/>
        <dbReference type="ChEBI" id="CHEBI:15378"/>
        <dbReference type="ChEBI" id="CHEBI:43474"/>
        <dbReference type="ChEBI" id="CHEBI:58405"/>
        <dbReference type="ChEBI" id="CHEBI:60392"/>
        <dbReference type="EC" id="3.6.1.27"/>
    </reaction>
</comment>
<feature type="transmembrane region" description="Helical" evidence="14">
    <location>
        <begin position="112"/>
        <end position="133"/>
    </location>
</feature>
<keyword evidence="5 14" id="KW-1003">Cell membrane</keyword>
<keyword evidence="8 14" id="KW-1133">Transmembrane helix</keyword>
<keyword evidence="14" id="KW-0133">Cell shape</keyword>
<comment type="function">
    <text evidence="14">Catalyzes the dephosphorylation of undecaprenyl diphosphate (UPP). Confers resistance to bacitracin.</text>
</comment>
<evidence type="ECO:0000256" key="6">
    <source>
        <dbReference type="ARBA" id="ARBA00022692"/>
    </source>
</evidence>
<feature type="transmembrane region" description="Helical" evidence="14">
    <location>
        <begin position="247"/>
        <end position="268"/>
    </location>
</feature>
<dbReference type="GO" id="GO:0005886">
    <property type="term" value="C:plasma membrane"/>
    <property type="evidence" value="ECO:0007669"/>
    <property type="project" value="UniProtKB-SubCell"/>
</dbReference>
<dbReference type="InterPro" id="IPR003824">
    <property type="entry name" value="UppP"/>
</dbReference>
<evidence type="ECO:0000256" key="11">
    <source>
        <dbReference type="ARBA" id="ARBA00032707"/>
    </source>
</evidence>
<evidence type="ECO:0000256" key="13">
    <source>
        <dbReference type="ARBA" id="ARBA00047594"/>
    </source>
</evidence>
<gene>
    <name evidence="14" type="primary">uppP</name>
    <name evidence="15" type="ORF">MBMO_EBAC750-09G06.16</name>
</gene>
<keyword evidence="14" id="KW-0573">Peptidoglycan synthesis</keyword>
<feature type="transmembrane region" description="Helical" evidence="14">
    <location>
        <begin position="87"/>
        <end position="106"/>
    </location>
</feature>
<protein>
    <recommendedName>
        <fullName evidence="4 14">Undecaprenyl-diphosphatase</fullName>
        <ecNumber evidence="3 14">3.6.1.27</ecNumber>
    </recommendedName>
    <alternativeName>
        <fullName evidence="12 14">Bacitracin resistance protein</fullName>
    </alternativeName>
    <alternativeName>
        <fullName evidence="11 14">Undecaprenyl pyrophosphate phosphatase</fullName>
    </alternativeName>
</protein>
<dbReference type="EMBL" id="AY458634">
    <property type="protein sequence ID" value="AAR37601.1"/>
    <property type="molecule type" value="Genomic_DNA"/>
</dbReference>
<dbReference type="PANTHER" id="PTHR30622:SF2">
    <property type="entry name" value="UNDECAPRENYL-DIPHOSPHATASE"/>
    <property type="match status" value="1"/>
</dbReference>
<proteinExistence type="inferred from homology"/>
<feature type="transmembrane region" description="Helical" evidence="14">
    <location>
        <begin position="218"/>
        <end position="241"/>
    </location>
</feature>
<evidence type="ECO:0000256" key="1">
    <source>
        <dbReference type="ARBA" id="ARBA00004651"/>
    </source>
</evidence>
<organism evidence="15">
    <name type="scientific">uncultured marine bacterium 314</name>
    <dbReference type="NCBI Taxonomy" id="257387"/>
    <lineage>
        <taxon>Bacteria</taxon>
        <taxon>environmental samples</taxon>
    </lineage>
</organism>
<evidence type="ECO:0000256" key="3">
    <source>
        <dbReference type="ARBA" id="ARBA00012374"/>
    </source>
</evidence>
<feature type="transmembrane region" description="Helical" evidence="14">
    <location>
        <begin position="153"/>
        <end position="172"/>
    </location>
</feature>
<keyword evidence="15" id="KW-0808">Transferase</keyword>
<evidence type="ECO:0000256" key="14">
    <source>
        <dbReference type="HAMAP-Rule" id="MF_01006"/>
    </source>
</evidence>
<dbReference type="EC" id="3.6.1.27" evidence="3 14"/>
<keyword evidence="10 14" id="KW-0046">Antibiotic resistance</keyword>
<dbReference type="Pfam" id="PF02673">
    <property type="entry name" value="BacA"/>
    <property type="match status" value="1"/>
</dbReference>
<evidence type="ECO:0000256" key="4">
    <source>
        <dbReference type="ARBA" id="ARBA00021581"/>
    </source>
</evidence>
<dbReference type="GO" id="GO:0009252">
    <property type="term" value="P:peptidoglycan biosynthetic process"/>
    <property type="evidence" value="ECO:0007669"/>
    <property type="project" value="UniProtKB-KW"/>
</dbReference>
<dbReference type="PANTHER" id="PTHR30622">
    <property type="entry name" value="UNDECAPRENYL-DIPHOSPHATASE"/>
    <property type="match status" value="1"/>
</dbReference>
<comment type="miscellaneous">
    <text evidence="14">Bacitracin is thought to be involved in the inhibition of peptidoglycan synthesis by sequestering undecaprenyl diphosphate, thereby reducing the pool of lipid carrier available.</text>
</comment>
<reference evidence="15" key="1">
    <citation type="submission" date="2003-11" db="EMBL/GenBank/DDBJ databases">
        <authorList>
            <person name="Heidelberg J.F."/>
            <person name="Eisen J.A."/>
            <person name="Nelson W.C."/>
            <person name="DeLong E.F."/>
        </authorList>
    </citation>
    <scope>NUCLEOTIDE SEQUENCE</scope>
</reference>
<comment type="similarity">
    <text evidence="2 14">Belongs to the UppP family.</text>
</comment>
<accession>Q6SHM0</accession>
<evidence type="ECO:0000313" key="15">
    <source>
        <dbReference type="EMBL" id="AAR37601.1"/>
    </source>
</evidence>
<evidence type="ECO:0000256" key="8">
    <source>
        <dbReference type="ARBA" id="ARBA00022989"/>
    </source>
</evidence>
<keyword evidence="15" id="KW-0418">Kinase</keyword>
<feature type="transmembrane region" description="Helical" evidence="14">
    <location>
        <begin position="56"/>
        <end position="75"/>
    </location>
</feature>
<evidence type="ECO:0000256" key="7">
    <source>
        <dbReference type="ARBA" id="ARBA00022801"/>
    </source>
</evidence>
<evidence type="ECO:0000256" key="9">
    <source>
        <dbReference type="ARBA" id="ARBA00023136"/>
    </source>
</evidence>
<dbReference type="AlphaFoldDB" id="Q6SHM0"/>
<keyword evidence="7 14" id="KW-0378">Hydrolase</keyword>
<dbReference type="HAMAP" id="MF_01006">
    <property type="entry name" value="Undec_diphosphatase"/>
    <property type="match status" value="1"/>
</dbReference>
<keyword evidence="9 14" id="KW-0472">Membrane</keyword>
<evidence type="ECO:0000256" key="5">
    <source>
        <dbReference type="ARBA" id="ARBA00022475"/>
    </source>
</evidence>
<dbReference type="GO" id="GO:0008360">
    <property type="term" value="P:regulation of cell shape"/>
    <property type="evidence" value="ECO:0007669"/>
    <property type="project" value="UniProtKB-KW"/>
</dbReference>
<evidence type="ECO:0000256" key="12">
    <source>
        <dbReference type="ARBA" id="ARBA00032932"/>
    </source>
</evidence>
<evidence type="ECO:0000256" key="10">
    <source>
        <dbReference type="ARBA" id="ARBA00023251"/>
    </source>
</evidence>
<dbReference type="GO" id="GO:0016301">
    <property type="term" value="F:kinase activity"/>
    <property type="evidence" value="ECO:0007669"/>
    <property type="project" value="UniProtKB-KW"/>
</dbReference>
<evidence type="ECO:0000256" key="2">
    <source>
        <dbReference type="ARBA" id="ARBA00010621"/>
    </source>
</evidence>
<name>Q6SHM0_9BACT</name>